<dbReference type="EMBL" id="KI913123">
    <property type="protein sequence ID" value="ETV81862.1"/>
    <property type="molecule type" value="Genomic_DNA"/>
</dbReference>
<organism evidence="1">
    <name type="scientific">Aphanomyces astaci</name>
    <name type="common">Crayfish plague agent</name>
    <dbReference type="NCBI Taxonomy" id="112090"/>
    <lineage>
        <taxon>Eukaryota</taxon>
        <taxon>Sar</taxon>
        <taxon>Stramenopiles</taxon>
        <taxon>Oomycota</taxon>
        <taxon>Saprolegniomycetes</taxon>
        <taxon>Saprolegniales</taxon>
        <taxon>Verrucalvaceae</taxon>
        <taxon>Aphanomyces</taxon>
    </lineage>
</organism>
<dbReference type="AlphaFoldDB" id="W4GQ76"/>
<sequence length="104" mass="11709">MTWFDRIDHVDKEACPVCLEPVETPLDTIEPPCIRFCAWERCHMSSTSALSSSRARCVDTTNPIHLARLAQVLELSVTEYCSHSKRVAAVVVASVHLRQEWCAP</sequence>
<dbReference type="VEuPathDB" id="FungiDB:H257_05423"/>
<gene>
    <name evidence="1" type="ORF">H257_05423</name>
</gene>
<reference evidence="1" key="1">
    <citation type="submission" date="2013-12" db="EMBL/GenBank/DDBJ databases">
        <title>The Genome Sequence of Aphanomyces astaci APO3.</title>
        <authorList>
            <consortium name="The Broad Institute Genomics Platform"/>
            <person name="Russ C."/>
            <person name="Tyler B."/>
            <person name="van West P."/>
            <person name="Dieguez-Uribeondo J."/>
            <person name="Young S.K."/>
            <person name="Zeng Q."/>
            <person name="Gargeya S."/>
            <person name="Fitzgerald M."/>
            <person name="Abouelleil A."/>
            <person name="Alvarado L."/>
            <person name="Chapman S.B."/>
            <person name="Gainer-Dewar J."/>
            <person name="Goldberg J."/>
            <person name="Griggs A."/>
            <person name="Gujja S."/>
            <person name="Hansen M."/>
            <person name="Howarth C."/>
            <person name="Imamovic A."/>
            <person name="Ireland A."/>
            <person name="Larimer J."/>
            <person name="McCowan C."/>
            <person name="Murphy C."/>
            <person name="Pearson M."/>
            <person name="Poon T.W."/>
            <person name="Priest M."/>
            <person name="Roberts A."/>
            <person name="Saif S."/>
            <person name="Shea T."/>
            <person name="Sykes S."/>
            <person name="Wortman J."/>
            <person name="Nusbaum C."/>
            <person name="Birren B."/>
        </authorList>
    </citation>
    <scope>NUCLEOTIDE SEQUENCE [LARGE SCALE GENOMIC DNA]</scope>
    <source>
        <strain evidence="1">APO3</strain>
    </source>
</reference>
<accession>W4GQ76</accession>
<evidence type="ECO:0000313" key="1">
    <source>
        <dbReference type="EMBL" id="ETV81862.1"/>
    </source>
</evidence>
<proteinExistence type="predicted"/>
<dbReference type="RefSeq" id="XP_009828599.1">
    <property type="nucleotide sequence ID" value="XM_009830297.1"/>
</dbReference>
<dbReference type="GeneID" id="20807419"/>
<protein>
    <submittedName>
        <fullName evidence="1">Uncharacterized protein</fullName>
    </submittedName>
</protein>
<name>W4GQ76_APHAT</name>